<protein>
    <submittedName>
        <fullName evidence="2">Molybdopterin binding domain protein</fullName>
    </submittedName>
</protein>
<accession>C3X7N4</accession>
<evidence type="ECO:0000313" key="2">
    <source>
        <dbReference type="EMBL" id="EEO29210.1"/>
    </source>
</evidence>
<dbReference type="OrthoDB" id="9801454at2"/>
<reference evidence="2 3" key="1">
    <citation type="submission" date="2009-02" db="EMBL/GenBank/DDBJ databases">
        <title>The Genome Sequence of Oxalobacter formigenes OXCC13.</title>
        <authorList>
            <consortium name="The Broad Institute Genome Sequencing Platform"/>
            <person name="Ward D."/>
            <person name="Young S.K."/>
            <person name="Kodira C.D."/>
            <person name="Zeng Q."/>
            <person name="Koehrsen M."/>
            <person name="Alvarado L."/>
            <person name="Berlin A."/>
            <person name="Borenstein D."/>
            <person name="Chen Z."/>
            <person name="Engels R."/>
            <person name="Freedman E."/>
            <person name="Gellesch M."/>
            <person name="Goldberg J."/>
            <person name="Griggs A."/>
            <person name="Gujja S."/>
            <person name="Heiman D."/>
            <person name="Hepburn T."/>
            <person name="Howarth C."/>
            <person name="Jen D."/>
            <person name="Larson L."/>
            <person name="Lewis B."/>
            <person name="Mehta T."/>
            <person name="Park D."/>
            <person name="Pearson M."/>
            <person name="Roberts A."/>
            <person name="Saif S."/>
            <person name="Shea T."/>
            <person name="Shenoy N."/>
            <person name="Sisk P."/>
            <person name="Stolte C."/>
            <person name="Sykes S."/>
            <person name="Walk T."/>
            <person name="White J."/>
            <person name="Yandava C."/>
            <person name="Allison M.J."/>
            <person name="Lander E."/>
            <person name="Nusbaum C."/>
            <person name="Galagan J."/>
            <person name="Birren B."/>
        </authorList>
    </citation>
    <scope>NUCLEOTIDE SEQUENCE [LARGE SCALE GENOMIC DNA]</scope>
    <source>
        <strain evidence="2 3">OXCC13</strain>
    </source>
</reference>
<keyword evidence="3" id="KW-1185">Reference proteome</keyword>
<dbReference type="GeneID" id="77135864"/>
<dbReference type="PANTHER" id="PTHR13939:SF0">
    <property type="entry name" value="NMN AMIDOHYDROLASE-LIKE PROTEIN YFAY"/>
    <property type="match status" value="1"/>
</dbReference>
<dbReference type="Proteomes" id="UP000005089">
    <property type="component" value="Unassembled WGS sequence"/>
</dbReference>
<dbReference type="AlphaFoldDB" id="C3X7N4"/>
<name>C3X7N4_OXAFO</name>
<dbReference type="eggNOG" id="COG1058">
    <property type="taxonomic scope" value="Bacteria"/>
</dbReference>
<evidence type="ECO:0000313" key="3">
    <source>
        <dbReference type="Proteomes" id="UP000005089"/>
    </source>
</evidence>
<gene>
    <name evidence="2" type="ORF">OFBG_00238</name>
</gene>
<dbReference type="InterPro" id="IPR050101">
    <property type="entry name" value="CinA"/>
</dbReference>
<dbReference type="HOGENOM" id="CLU_030805_0_1_4"/>
<dbReference type="SMART" id="SM00852">
    <property type="entry name" value="MoCF_biosynth"/>
    <property type="match status" value="1"/>
</dbReference>
<dbReference type="CDD" id="cd00885">
    <property type="entry name" value="cinA"/>
    <property type="match status" value="1"/>
</dbReference>
<sequence length="262" mass="29241">MAIGLIIIGDEIMSGKRSDQHFPNVVQILKERGLQLDWARYLGDDPDRIVSVLKESFATPDIVFCCGGIGSTPDDHTRRCVSIAVGKPLELHPEAKIKIVERIAETAKDPNHIDYDSPDNIRRLQMGEYPSGSKILPNPVNRIPGFSYGTHYFVPGFPQMAKAMIEWALDTYHQSLFHRTEYAEKSVVVYGAVEAKMTPLMEKIEGLFPAIRVFSLPHMGNTRLSNYVELGVKGHPEKLDEAFSMLVAGLDEIGAKYQLGDK</sequence>
<dbReference type="Pfam" id="PF00994">
    <property type="entry name" value="MoCF_biosynth"/>
    <property type="match status" value="1"/>
</dbReference>
<dbReference type="STRING" id="847.BRW83_2039"/>
<dbReference type="Gene3D" id="3.40.980.10">
    <property type="entry name" value="MoaB/Mog-like domain"/>
    <property type="match status" value="1"/>
</dbReference>
<organism evidence="2 3">
    <name type="scientific">Oxalobacter formigenes OXCC13</name>
    <dbReference type="NCBI Taxonomy" id="556269"/>
    <lineage>
        <taxon>Bacteria</taxon>
        <taxon>Pseudomonadati</taxon>
        <taxon>Pseudomonadota</taxon>
        <taxon>Betaproteobacteria</taxon>
        <taxon>Burkholderiales</taxon>
        <taxon>Oxalobacteraceae</taxon>
        <taxon>Oxalobacter</taxon>
    </lineage>
</organism>
<dbReference type="SUPFAM" id="SSF53218">
    <property type="entry name" value="Molybdenum cofactor biosynthesis proteins"/>
    <property type="match status" value="1"/>
</dbReference>
<dbReference type="EMBL" id="GG658170">
    <property type="protein sequence ID" value="EEO29210.1"/>
    <property type="molecule type" value="Genomic_DNA"/>
</dbReference>
<dbReference type="InterPro" id="IPR001453">
    <property type="entry name" value="MoaB/Mog_dom"/>
</dbReference>
<evidence type="ECO:0000259" key="1">
    <source>
        <dbReference type="SMART" id="SM00852"/>
    </source>
</evidence>
<dbReference type="PANTHER" id="PTHR13939">
    <property type="entry name" value="NICOTINAMIDE-NUCLEOTIDE AMIDOHYDROLASE PNCC"/>
    <property type="match status" value="1"/>
</dbReference>
<dbReference type="InterPro" id="IPR036425">
    <property type="entry name" value="MoaB/Mog-like_dom_sf"/>
</dbReference>
<feature type="domain" description="MoaB/Mog" evidence="1">
    <location>
        <begin position="4"/>
        <end position="176"/>
    </location>
</feature>
<proteinExistence type="predicted"/>
<dbReference type="RefSeq" id="WP_005879546.1">
    <property type="nucleotide sequence ID" value="NZ_CP019430.1"/>
</dbReference>